<dbReference type="EMBL" id="AZES01000108">
    <property type="protein sequence ID" value="KRL29802.1"/>
    <property type="molecule type" value="Genomic_DNA"/>
</dbReference>
<keyword evidence="4 8" id="KW-0812">Transmembrane</keyword>
<dbReference type="PANTHER" id="PTHR42718:SF46">
    <property type="entry name" value="BLR6921 PROTEIN"/>
    <property type="match status" value="1"/>
</dbReference>
<reference evidence="10 11" key="1">
    <citation type="journal article" date="2015" name="Genome Announc.">
        <title>Expanding the biotechnology potential of lactobacilli through comparative genomics of 213 strains and associated genera.</title>
        <authorList>
            <person name="Sun Z."/>
            <person name="Harris H.M."/>
            <person name="McCann A."/>
            <person name="Guo C."/>
            <person name="Argimon S."/>
            <person name="Zhang W."/>
            <person name="Yang X."/>
            <person name="Jeffery I.B."/>
            <person name="Cooney J.C."/>
            <person name="Kagawa T.F."/>
            <person name="Liu W."/>
            <person name="Song Y."/>
            <person name="Salvetti E."/>
            <person name="Wrobel A."/>
            <person name="Rasinkangas P."/>
            <person name="Parkhill J."/>
            <person name="Rea M.C."/>
            <person name="O'Sullivan O."/>
            <person name="Ritari J."/>
            <person name="Douillard F.P."/>
            <person name="Paul Ross R."/>
            <person name="Yang R."/>
            <person name="Briner A.E."/>
            <person name="Felis G.E."/>
            <person name="de Vos W.M."/>
            <person name="Barrangou R."/>
            <person name="Klaenhammer T.R."/>
            <person name="Caufield P.W."/>
            <person name="Cui Y."/>
            <person name="Zhang H."/>
            <person name="O'Toole P.W."/>
        </authorList>
    </citation>
    <scope>NUCLEOTIDE SEQUENCE [LARGE SCALE GENOMIC DNA]</scope>
    <source>
        <strain evidence="10 11">DSM 13238</strain>
    </source>
</reference>
<dbReference type="PANTHER" id="PTHR42718">
    <property type="entry name" value="MAJOR FACILITATOR SUPERFAMILY MULTIDRUG TRANSPORTER MFSC"/>
    <property type="match status" value="1"/>
</dbReference>
<keyword evidence="2" id="KW-0813">Transport</keyword>
<accession>A0A0R1PIZ7</accession>
<dbReference type="CDD" id="cd17321">
    <property type="entry name" value="MFS_MMR_MDR_like"/>
    <property type="match status" value="1"/>
</dbReference>
<dbReference type="OrthoDB" id="2321349at2"/>
<evidence type="ECO:0000256" key="8">
    <source>
        <dbReference type="SAM" id="Phobius"/>
    </source>
</evidence>
<feature type="transmembrane region" description="Helical" evidence="8">
    <location>
        <begin position="196"/>
        <end position="214"/>
    </location>
</feature>
<dbReference type="InterPro" id="IPR011701">
    <property type="entry name" value="MFS"/>
</dbReference>
<dbReference type="PATRIC" id="fig|1122151.5.peg.555"/>
<dbReference type="GO" id="GO:0022857">
    <property type="term" value="F:transmembrane transporter activity"/>
    <property type="evidence" value="ECO:0007669"/>
    <property type="project" value="InterPro"/>
</dbReference>
<feature type="transmembrane region" description="Helical" evidence="8">
    <location>
        <begin position="132"/>
        <end position="150"/>
    </location>
</feature>
<feature type="transmembrane region" description="Helical" evidence="8">
    <location>
        <begin position="296"/>
        <end position="320"/>
    </location>
</feature>
<keyword evidence="3" id="KW-1003">Cell membrane</keyword>
<protein>
    <submittedName>
        <fullName evidence="10">Major facilitator superfamily permease</fullName>
    </submittedName>
</protein>
<evidence type="ECO:0000313" key="10">
    <source>
        <dbReference type="EMBL" id="KRL29802.1"/>
    </source>
</evidence>
<comment type="caution">
    <text evidence="10">The sequence shown here is derived from an EMBL/GenBank/DDBJ whole genome shotgun (WGS) entry which is preliminary data.</text>
</comment>
<gene>
    <name evidence="10" type="ORF">FD33_GL000535</name>
</gene>
<dbReference type="Gene3D" id="1.20.1250.20">
    <property type="entry name" value="MFS general substrate transporter like domains"/>
    <property type="match status" value="1"/>
</dbReference>
<feature type="transmembrane region" description="Helical" evidence="8">
    <location>
        <begin position="352"/>
        <end position="377"/>
    </location>
</feature>
<dbReference type="PRINTS" id="PR01036">
    <property type="entry name" value="TCRTETB"/>
</dbReference>
<proteinExistence type="predicted"/>
<keyword evidence="5 8" id="KW-1133">Transmembrane helix</keyword>
<dbReference type="RefSeq" id="WP_025086135.1">
    <property type="nucleotide sequence ID" value="NZ_AZES01000108.1"/>
</dbReference>
<dbReference type="InterPro" id="IPR020846">
    <property type="entry name" value="MFS_dom"/>
</dbReference>
<dbReference type="InterPro" id="IPR004638">
    <property type="entry name" value="EmrB-like"/>
</dbReference>
<feature type="transmembrane region" description="Helical" evidence="8">
    <location>
        <begin position="398"/>
        <end position="415"/>
    </location>
</feature>
<evidence type="ECO:0000256" key="3">
    <source>
        <dbReference type="ARBA" id="ARBA00022475"/>
    </source>
</evidence>
<feature type="region of interest" description="Disordered" evidence="7">
    <location>
        <begin position="449"/>
        <end position="468"/>
    </location>
</feature>
<keyword evidence="6 8" id="KW-0472">Membrane</keyword>
<comment type="subcellular location">
    <subcellularLocation>
        <location evidence="1">Cell membrane</location>
        <topology evidence="1">Multi-pass membrane protein</topology>
    </subcellularLocation>
</comment>
<evidence type="ECO:0000256" key="7">
    <source>
        <dbReference type="SAM" id="MobiDB-lite"/>
    </source>
</evidence>
<feature type="transmembrane region" description="Helical" evidence="8">
    <location>
        <begin position="162"/>
        <end position="184"/>
    </location>
</feature>
<dbReference type="SUPFAM" id="SSF103473">
    <property type="entry name" value="MFS general substrate transporter"/>
    <property type="match status" value="1"/>
</dbReference>
<evidence type="ECO:0000256" key="2">
    <source>
        <dbReference type="ARBA" id="ARBA00022448"/>
    </source>
</evidence>
<evidence type="ECO:0000256" key="1">
    <source>
        <dbReference type="ARBA" id="ARBA00004651"/>
    </source>
</evidence>
<dbReference type="NCBIfam" id="TIGR00711">
    <property type="entry name" value="efflux_EmrB"/>
    <property type="match status" value="1"/>
</dbReference>
<dbReference type="Pfam" id="PF07690">
    <property type="entry name" value="MFS_1"/>
    <property type="match status" value="1"/>
</dbReference>
<feature type="transmembrane region" description="Helical" evidence="8">
    <location>
        <begin position="43"/>
        <end position="62"/>
    </location>
</feature>
<feature type="transmembrane region" description="Helical" evidence="8">
    <location>
        <begin position="264"/>
        <end position="284"/>
    </location>
</feature>
<name>A0A0R1PIZ7_9LACO</name>
<feature type="transmembrane region" description="Helical" evidence="8">
    <location>
        <begin position="74"/>
        <end position="92"/>
    </location>
</feature>
<feature type="transmembrane region" description="Helical" evidence="8">
    <location>
        <begin position="327"/>
        <end position="346"/>
    </location>
</feature>
<feature type="transmembrane region" description="Helical" evidence="8">
    <location>
        <begin position="226"/>
        <end position="243"/>
    </location>
</feature>
<dbReference type="PROSITE" id="PS50850">
    <property type="entry name" value="MFS"/>
    <property type="match status" value="1"/>
</dbReference>
<feature type="domain" description="Major facilitator superfamily (MFS) profile" evidence="9">
    <location>
        <begin position="8"/>
        <end position="457"/>
    </location>
</feature>
<feature type="transmembrane region" description="Helical" evidence="8">
    <location>
        <begin position="540"/>
        <end position="563"/>
    </location>
</feature>
<evidence type="ECO:0000256" key="5">
    <source>
        <dbReference type="ARBA" id="ARBA00022989"/>
    </source>
</evidence>
<dbReference type="Gene3D" id="1.20.1720.10">
    <property type="entry name" value="Multidrug resistance protein D"/>
    <property type="match status" value="1"/>
</dbReference>
<organism evidence="10 11">
    <name type="scientific">Companilactobacillus paralimentarius DSM 13238 = JCM 10415</name>
    <dbReference type="NCBI Taxonomy" id="1122151"/>
    <lineage>
        <taxon>Bacteria</taxon>
        <taxon>Bacillati</taxon>
        <taxon>Bacillota</taxon>
        <taxon>Bacilli</taxon>
        <taxon>Lactobacillales</taxon>
        <taxon>Lactobacillaceae</taxon>
        <taxon>Companilactobacillus</taxon>
    </lineage>
</organism>
<sequence>MKIKQILLILTMCIGTFLCMLDTTVMNIALPAIQSSMNVPLTSLSWALNIYTITFAALTIPLSRLADIWGRNKIYLVGLLIFASGSFVSGMANVPTVLIIGRGIQSIGAAIVFPTSMTIAIDTIDQKHRSKALLTIGLTQGLAATLGPTIGGVVTQFMGWRWVFYINLPLVVLAIVGVILQLPLGHEKKIDVKIDVGGMISLMVTLFSLALGLTQGNDWGWMNYRIISLTLITIVSFIIFIIIEKRVTDPMIRLDLFKNRQFSGSALTVVLAGLLLVAVMVIMPTFFTQVQGKTELIAALLITPASLMIFLVSPITGIIVEKFGPRLIIFIGFLSMSMGYAVLGFVNSEYYWQILLGLILIGFGYGTVIGPITVLAASDFKGEKLSASQSVMGVLRQIGNIIAVAIFVSMLTTNVSKAKENAWTDAQKLISTSELTSTSKKDMLKVTHSHFESSDAKTNGNDEKGISETKEQRLIQANVAEALRKAKISQLSDQQGEQVKEQITSEVTNEIKEMVKKDNRIINRDANKISKNANHLISKAFLSLYFMALPFTIMFIPVCLLFYKRDEYKKNINEE</sequence>
<evidence type="ECO:0000256" key="4">
    <source>
        <dbReference type="ARBA" id="ARBA00022692"/>
    </source>
</evidence>
<dbReference type="AlphaFoldDB" id="A0A0R1PIZ7"/>
<evidence type="ECO:0000256" key="6">
    <source>
        <dbReference type="ARBA" id="ARBA00023136"/>
    </source>
</evidence>
<dbReference type="Proteomes" id="UP000051908">
    <property type="component" value="Unassembled WGS sequence"/>
</dbReference>
<keyword evidence="11" id="KW-1185">Reference proteome</keyword>
<dbReference type="GeneID" id="96668526"/>
<feature type="transmembrane region" description="Helical" evidence="8">
    <location>
        <begin position="98"/>
        <end position="120"/>
    </location>
</feature>
<dbReference type="InterPro" id="IPR036259">
    <property type="entry name" value="MFS_trans_sf"/>
</dbReference>
<dbReference type="GO" id="GO:0005886">
    <property type="term" value="C:plasma membrane"/>
    <property type="evidence" value="ECO:0007669"/>
    <property type="project" value="UniProtKB-SubCell"/>
</dbReference>
<evidence type="ECO:0000313" key="11">
    <source>
        <dbReference type="Proteomes" id="UP000051908"/>
    </source>
</evidence>
<evidence type="ECO:0000259" key="9">
    <source>
        <dbReference type="PROSITE" id="PS50850"/>
    </source>
</evidence>